<dbReference type="InterPro" id="IPR001608">
    <property type="entry name" value="Ala_racemase_N"/>
</dbReference>
<dbReference type="GO" id="GO:0005829">
    <property type="term" value="C:cytosol"/>
    <property type="evidence" value="ECO:0007669"/>
    <property type="project" value="TreeGrafter"/>
</dbReference>
<feature type="binding site" evidence="4 6">
    <location>
        <position position="139"/>
    </location>
    <ligand>
        <name>substrate</name>
    </ligand>
</feature>
<dbReference type="InterPro" id="IPR029066">
    <property type="entry name" value="PLP-binding_barrel"/>
</dbReference>
<dbReference type="SUPFAM" id="SSF51419">
    <property type="entry name" value="PLP-binding barrel"/>
    <property type="match status" value="1"/>
</dbReference>
<sequence length="379" mass="41673">MYKEALRSAWAEINITNLDFNIKKIKEKVGPGKKITGIIKADGYGHGSVRVATVLRANGITSFGVATLNEAIRLREAGFVLEEILILGLTPDPYIDTIVKHRLTPVVCDYRNAEAISRAAAREGIIIKGFVAVDTGMGRIGYNPDDSASIEDIKMIASLSNFKIQGLFSHLANADSADKTFAAFQEQRYMVFYKKLLNAGVSIQCRTIANSAAVMELSSCHYEMVRPGIILYGCYPSEEVDRNQLQLRPVMSVKANIIQLKKVPAGTSISYGRKYITTKDSLIATIPLGYADGFPRPYSMKGRVIVNGVMAPVAGNICMDQCMIDVTHVPYVRMGDEVTIMGRDGIYEILADDIARATGTINYEIVCAFGQRLPKVYVY</sequence>
<reference evidence="8" key="2">
    <citation type="journal article" date="2021" name="PeerJ">
        <title>Extensive microbial diversity within the chicken gut microbiome revealed by metagenomics and culture.</title>
        <authorList>
            <person name="Gilroy R."/>
            <person name="Ravi A."/>
            <person name="Getino M."/>
            <person name="Pursley I."/>
            <person name="Horton D.L."/>
            <person name="Alikhan N.F."/>
            <person name="Baker D."/>
            <person name="Gharbi K."/>
            <person name="Hall N."/>
            <person name="Watson M."/>
            <person name="Adriaenssens E.M."/>
            <person name="Foster-Nyarko E."/>
            <person name="Jarju S."/>
            <person name="Secka A."/>
            <person name="Antonio M."/>
            <person name="Oren A."/>
            <person name="Chaudhuri R.R."/>
            <person name="La Ragione R."/>
            <person name="Hildebrand F."/>
            <person name="Pallen M.J."/>
        </authorList>
    </citation>
    <scope>NUCLEOTIDE SEQUENCE</scope>
    <source>
        <strain evidence="8">ChiHcec3-6078</strain>
    </source>
</reference>
<dbReference type="AlphaFoldDB" id="A0A9D1I0X4"/>
<evidence type="ECO:0000256" key="2">
    <source>
        <dbReference type="ARBA" id="ARBA00022898"/>
    </source>
</evidence>
<dbReference type="HAMAP" id="MF_01201">
    <property type="entry name" value="Ala_racemase"/>
    <property type="match status" value="1"/>
</dbReference>
<evidence type="ECO:0000256" key="3">
    <source>
        <dbReference type="ARBA" id="ARBA00023235"/>
    </source>
</evidence>
<dbReference type="Gene3D" id="2.40.37.10">
    <property type="entry name" value="Lyase, Ornithine Decarboxylase, Chain A, domain 1"/>
    <property type="match status" value="1"/>
</dbReference>
<dbReference type="Proteomes" id="UP000824090">
    <property type="component" value="Unassembled WGS sequence"/>
</dbReference>
<dbReference type="PROSITE" id="PS00395">
    <property type="entry name" value="ALANINE_RACEMASE"/>
    <property type="match status" value="1"/>
</dbReference>
<dbReference type="CDD" id="cd00430">
    <property type="entry name" value="PLPDE_III_AR"/>
    <property type="match status" value="1"/>
</dbReference>
<feature type="modified residue" description="N6-(pyridoxal phosphate)lysine" evidence="4 5">
    <location>
        <position position="40"/>
    </location>
</feature>
<dbReference type="InterPro" id="IPR009006">
    <property type="entry name" value="Ala_racemase/Decarboxylase_C"/>
</dbReference>
<comment type="function">
    <text evidence="4">Catalyzes the interconversion of L-alanine and D-alanine. May also act on other amino acids.</text>
</comment>
<evidence type="ECO:0000313" key="9">
    <source>
        <dbReference type="Proteomes" id="UP000824090"/>
    </source>
</evidence>
<evidence type="ECO:0000256" key="5">
    <source>
        <dbReference type="PIRSR" id="PIRSR600821-50"/>
    </source>
</evidence>
<dbReference type="GO" id="GO:0008784">
    <property type="term" value="F:alanine racemase activity"/>
    <property type="evidence" value="ECO:0007669"/>
    <property type="project" value="UniProtKB-UniRule"/>
</dbReference>
<dbReference type="InterPro" id="IPR000821">
    <property type="entry name" value="Ala_racemase"/>
</dbReference>
<dbReference type="InterPro" id="IPR020622">
    <property type="entry name" value="Ala_racemase_pyridoxalP-BS"/>
</dbReference>
<evidence type="ECO:0000259" key="7">
    <source>
        <dbReference type="SMART" id="SM01005"/>
    </source>
</evidence>
<accession>A0A9D1I0X4</accession>
<evidence type="ECO:0000256" key="6">
    <source>
        <dbReference type="PIRSR" id="PIRSR600821-52"/>
    </source>
</evidence>
<dbReference type="PANTHER" id="PTHR30511:SF0">
    <property type="entry name" value="ALANINE RACEMASE, CATABOLIC-RELATED"/>
    <property type="match status" value="1"/>
</dbReference>
<dbReference type="GO" id="GO:0030170">
    <property type="term" value="F:pyridoxal phosphate binding"/>
    <property type="evidence" value="ECO:0007669"/>
    <property type="project" value="UniProtKB-UniRule"/>
</dbReference>
<dbReference type="PANTHER" id="PTHR30511">
    <property type="entry name" value="ALANINE RACEMASE"/>
    <property type="match status" value="1"/>
</dbReference>
<evidence type="ECO:0000313" key="8">
    <source>
        <dbReference type="EMBL" id="HIU26156.1"/>
    </source>
</evidence>
<evidence type="ECO:0000256" key="4">
    <source>
        <dbReference type="HAMAP-Rule" id="MF_01201"/>
    </source>
</evidence>
<dbReference type="SUPFAM" id="SSF50621">
    <property type="entry name" value="Alanine racemase C-terminal domain-like"/>
    <property type="match status" value="1"/>
</dbReference>
<comment type="catalytic activity">
    <reaction evidence="4">
        <text>L-alanine = D-alanine</text>
        <dbReference type="Rhea" id="RHEA:20249"/>
        <dbReference type="ChEBI" id="CHEBI:57416"/>
        <dbReference type="ChEBI" id="CHEBI:57972"/>
        <dbReference type="EC" id="5.1.1.1"/>
    </reaction>
</comment>
<comment type="cofactor">
    <cofactor evidence="1 4 5">
        <name>pyridoxal 5'-phosphate</name>
        <dbReference type="ChEBI" id="CHEBI:597326"/>
    </cofactor>
</comment>
<proteinExistence type="inferred from homology"/>
<dbReference type="InterPro" id="IPR011079">
    <property type="entry name" value="Ala_racemase_C"/>
</dbReference>
<dbReference type="Pfam" id="PF00842">
    <property type="entry name" value="Ala_racemase_C"/>
    <property type="match status" value="1"/>
</dbReference>
<dbReference type="PRINTS" id="PR00992">
    <property type="entry name" value="ALARACEMASE"/>
</dbReference>
<feature type="active site" description="Proton acceptor; specific for D-alanine" evidence="4">
    <location>
        <position position="40"/>
    </location>
</feature>
<dbReference type="Gene3D" id="3.20.20.10">
    <property type="entry name" value="Alanine racemase"/>
    <property type="match status" value="1"/>
</dbReference>
<protein>
    <recommendedName>
        <fullName evidence="4">Alanine racemase</fullName>
        <ecNumber evidence="4">5.1.1.1</ecNumber>
    </recommendedName>
</protein>
<reference evidence="8" key="1">
    <citation type="submission" date="2020-10" db="EMBL/GenBank/DDBJ databases">
        <authorList>
            <person name="Gilroy R."/>
        </authorList>
    </citation>
    <scope>NUCLEOTIDE SEQUENCE</scope>
    <source>
        <strain evidence="8">ChiHcec3-6078</strain>
    </source>
</reference>
<comment type="pathway">
    <text evidence="4">Amino-acid biosynthesis; D-alanine biosynthesis; D-alanine from L-alanine: step 1/1.</text>
</comment>
<organism evidence="8 9">
    <name type="scientific">Candidatus Allocopromorpha excrementigallinarum</name>
    <dbReference type="NCBI Taxonomy" id="2840742"/>
    <lineage>
        <taxon>Bacteria</taxon>
        <taxon>Bacillati</taxon>
        <taxon>Bacillota</taxon>
        <taxon>Clostridia</taxon>
        <taxon>Eubacteriales</taxon>
        <taxon>Eubacteriaceae</taxon>
        <taxon>Eubacteriaceae incertae sedis</taxon>
        <taxon>Candidatus Allocopromorpha</taxon>
    </lineage>
</organism>
<feature type="binding site" evidence="4 6">
    <location>
        <position position="319"/>
    </location>
    <ligand>
        <name>substrate</name>
    </ligand>
</feature>
<evidence type="ECO:0000256" key="1">
    <source>
        <dbReference type="ARBA" id="ARBA00001933"/>
    </source>
</evidence>
<dbReference type="GO" id="GO:0009252">
    <property type="term" value="P:peptidoglycan biosynthetic process"/>
    <property type="evidence" value="ECO:0007669"/>
    <property type="project" value="TreeGrafter"/>
</dbReference>
<comment type="caution">
    <text evidence="8">The sequence shown here is derived from an EMBL/GenBank/DDBJ whole genome shotgun (WGS) entry which is preliminary data.</text>
</comment>
<name>A0A9D1I0X4_9FIRM</name>
<keyword evidence="2 4" id="KW-0663">Pyridoxal phosphate</keyword>
<dbReference type="SMART" id="SM01005">
    <property type="entry name" value="Ala_racemase_C"/>
    <property type="match status" value="1"/>
</dbReference>
<dbReference type="EMBL" id="DVMP01000123">
    <property type="protein sequence ID" value="HIU26156.1"/>
    <property type="molecule type" value="Genomic_DNA"/>
</dbReference>
<dbReference type="FunFam" id="3.20.20.10:FF:000002">
    <property type="entry name" value="Alanine racemase"/>
    <property type="match status" value="1"/>
</dbReference>
<gene>
    <name evidence="8" type="primary">alr</name>
    <name evidence="8" type="ORF">IAC50_06675</name>
</gene>
<comment type="similarity">
    <text evidence="4">Belongs to the alanine racemase family.</text>
</comment>
<dbReference type="Pfam" id="PF01168">
    <property type="entry name" value="Ala_racemase_N"/>
    <property type="match status" value="1"/>
</dbReference>
<feature type="active site" description="Proton acceptor; specific for L-alanine" evidence="4">
    <location>
        <position position="271"/>
    </location>
</feature>
<dbReference type="EC" id="5.1.1.1" evidence="4"/>
<dbReference type="NCBIfam" id="TIGR00492">
    <property type="entry name" value="alr"/>
    <property type="match status" value="1"/>
</dbReference>
<feature type="domain" description="Alanine racemase C-terminal" evidence="7">
    <location>
        <begin position="250"/>
        <end position="378"/>
    </location>
</feature>
<dbReference type="GO" id="GO:0030632">
    <property type="term" value="P:D-alanine biosynthetic process"/>
    <property type="evidence" value="ECO:0007669"/>
    <property type="project" value="UniProtKB-UniRule"/>
</dbReference>
<keyword evidence="3 4" id="KW-0413">Isomerase</keyword>